<comment type="caution">
    <text evidence="2">The sequence shown here is derived from an EMBL/GenBank/DDBJ whole genome shotgun (WGS) entry which is preliminary data.</text>
</comment>
<keyword evidence="1" id="KW-0812">Transmembrane</keyword>
<keyword evidence="3" id="KW-1185">Reference proteome</keyword>
<feature type="transmembrane region" description="Helical" evidence="1">
    <location>
        <begin position="101"/>
        <end position="121"/>
    </location>
</feature>
<sequence length="158" mass="17489">MYVLVFIGILLFIMLFSYLKSPLHIDGFDYDSWRLVLWVPAGALVAFVLNQKLGLGPVLGGSITGFTASCLPRINKQSVYLSRLPEVIYCGAFIGMSTPEVANGFTFVIIAAIITAFFLMFSKNFLYGVGGKLGTLAFLGVVIASFIYQLLNLWSFWY</sequence>
<gene>
    <name evidence="2" type="ORF">ED312_04885</name>
</gene>
<dbReference type="OrthoDB" id="6333271at2"/>
<keyword evidence="1" id="KW-0472">Membrane</keyword>
<feature type="transmembrane region" description="Helical" evidence="1">
    <location>
        <begin position="35"/>
        <end position="53"/>
    </location>
</feature>
<proteinExistence type="predicted"/>
<evidence type="ECO:0000313" key="2">
    <source>
        <dbReference type="EMBL" id="RNL91354.1"/>
    </source>
</evidence>
<dbReference type="AlphaFoldDB" id="A0A3N0EUB7"/>
<organism evidence="2 3">
    <name type="scientific">Sinomicrobium pectinilyticum</name>
    <dbReference type="NCBI Taxonomy" id="1084421"/>
    <lineage>
        <taxon>Bacteria</taxon>
        <taxon>Pseudomonadati</taxon>
        <taxon>Bacteroidota</taxon>
        <taxon>Flavobacteriia</taxon>
        <taxon>Flavobacteriales</taxon>
        <taxon>Flavobacteriaceae</taxon>
        <taxon>Sinomicrobium</taxon>
    </lineage>
</organism>
<evidence type="ECO:0000313" key="3">
    <source>
        <dbReference type="Proteomes" id="UP000267469"/>
    </source>
</evidence>
<dbReference type="EMBL" id="RJTM01000027">
    <property type="protein sequence ID" value="RNL91354.1"/>
    <property type="molecule type" value="Genomic_DNA"/>
</dbReference>
<keyword evidence="1" id="KW-1133">Transmembrane helix</keyword>
<accession>A0A3N0EUB7</accession>
<evidence type="ECO:0000256" key="1">
    <source>
        <dbReference type="SAM" id="Phobius"/>
    </source>
</evidence>
<reference evidence="2 3" key="1">
    <citation type="submission" date="2018-10" db="EMBL/GenBank/DDBJ databases">
        <title>Sinomicrobium pectinilyticum sp. nov., a pectinase-producing bacterium isolated from alkaline and saline soil, and emended description of the genus Sinomicrobium.</title>
        <authorList>
            <person name="Cheng B."/>
            <person name="Li C."/>
            <person name="Lai Q."/>
            <person name="Du M."/>
            <person name="Shao Z."/>
            <person name="Xu P."/>
            <person name="Yang C."/>
        </authorList>
    </citation>
    <scope>NUCLEOTIDE SEQUENCE [LARGE SCALE GENOMIC DNA]</scope>
    <source>
        <strain evidence="2 3">5DNS001</strain>
    </source>
</reference>
<name>A0A3N0EUB7_SINP1</name>
<feature type="transmembrane region" description="Helical" evidence="1">
    <location>
        <begin position="6"/>
        <end position="23"/>
    </location>
</feature>
<feature type="transmembrane region" description="Helical" evidence="1">
    <location>
        <begin position="133"/>
        <end position="151"/>
    </location>
</feature>
<dbReference type="Proteomes" id="UP000267469">
    <property type="component" value="Unassembled WGS sequence"/>
</dbReference>
<protein>
    <submittedName>
        <fullName evidence="2">Uncharacterized protein</fullName>
    </submittedName>
</protein>